<dbReference type="RefSeq" id="WP_310791575.1">
    <property type="nucleotide sequence ID" value="NZ_CP134081.1"/>
</dbReference>
<feature type="compositionally biased region" description="Gly residues" evidence="1">
    <location>
        <begin position="126"/>
        <end position="135"/>
    </location>
</feature>
<feature type="compositionally biased region" description="Basic and acidic residues" evidence="1">
    <location>
        <begin position="99"/>
        <end position="125"/>
    </location>
</feature>
<dbReference type="Proteomes" id="UP001258207">
    <property type="component" value="Chromosome"/>
</dbReference>
<dbReference type="EMBL" id="CP134081">
    <property type="protein sequence ID" value="WNC08943.1"/>
    <property type="molecule type" value="Genomic_DNA"/>
</dbReference>
<evidence type="ECO:0008006" key="4">
    <source>
        <dbReference type="Google" id="ProtNLM"/>
    </source>
</evidence>
<reference evidence="2" key="1">
    <citation type="submission" date="2023-09" db="EMBL/GenBank/DDBJ databases">
        <title>First report of Pseudomonas coleopterorum DJ13 causing leaf spot on Rhododendron pulchrum Sweet in China.</title>
        <authorList>
            <person name="Zhang Y."/>
        </authorList>
    </citation>
    <scope>NUCLEOTIDE SEQUENCE</scope>
    <source>
        <strain evidence="2">DJ13</strain>
    </source>
</reference>
<gene>
    <name evidence="2" type="ORF">RI108_16900</name>
</gene>
<name>A0AAJ6LXP2_9PSED</name>
<evidence type="ECO:0000313" key="2">
    <source>
        <dbReference type="EMBL" id="WNC08943.1"/>
    </source>
</evidence>
<evidence type="ECO:0000256" key="1">
    <source>
        <dbReference type="SAM" id="MobiDB-lite"/>
    </source>
</evidence>
<organism evidence="2 3">
    <name type="scientific">Pseudomonas coleopterorum</name>
    <dbReference type="NCBI Taxonomy" id="1605838"/>
    <lineage>
        <taxon>Bacteria</taxon>
        <taxon>Pseudomonadati</taxon>
        <taxon>Pseudomonadota</taxon>
        <taxon>Gammaproteobacteria</taxon>
        <taxon>Pseudomonadales</taxon>
        <taxon>Pseudomonadaceae</taxon>
        <taxon>Pseudomonas</taxon>
    </lineage>
</organism>
<protein>
    <recommendedName>
        <fullName evidence="4">Lipoprotein</fullName>
    </recommendedName>
</protein>
<dbReference type="PROSITE" id="PS51257">
    <property type="entry name" value="PROKAR_LIPOPROTEIN"/>
    <property type="match status" value="1"/>
</dbReference>
<feature type="region of interest" description="Disordered" evidence="1">
    <location>
        <begin position="85"/>
        <end position="135"/>
    </location>
</feature>
<proteinExistence type="predicted"/>
<dbReference type="AlphaFoldDB" id="A0AAJ6LXP2"/>
<sequence length="135" mass="15016">MSLRALLIVVLALSTSACVPYGGGGYYRTEVYSVESAPRAGYYSYSQPYSSGYYVTPAPRYYEGPRYYSAPRYYAVPPPRYFGPPPPNYRPGFGPGRGPDARWRDGPPRHYGQDWNRGRGPDRGPGRGPGRGGRH</sequence>
<accession>A0AAJ6LXP2</accession>
<evidence type="ECO:0000313" key="3">
    <source>
        <dbReference type="Proteomes" id="UP001258207"/>
    </source>
</evidence>